<dbReference type="SMART" id="SM00448">
    <property type="entry name" value="REC"/>
    <property type="match status" value="1"/>
</dbReference>
<keyword evidence="3 4" id="KW-0597">Phosphoprotein</keyword>
<feature type="transmembrane region" description="Helical" evidence="6">
    <location>
        <begin position="260"/>
        <end position="282"/>
    </location>
</feature>
<dbReference type="Pfam" id="PF02518">
    <property type="entry name" value="HATPase_c"/>
    <property type="match status" value="1"/>
</dbReference>
<comment type="catalytic activity">
    <reaction evidence="1">
        <text>ATP + protein L-histidine = ADP + protein N-phospho-L-histidine.</text>
        <dbReference type="EC" id="2.7.13.3"/>
    </reaction>
</comment>
<dbReference type="InterPro" id="IPR036890">
    <property type="entry name" value="HATPase_C_sf"/>
</dbReference>
<dbReference type="PRINTS" id="PR00344">
    <property type="entry name" value="BCTRLSENSOR"/>
</dbReference>
<keyword evidence="6" id="KW-1133">Transmembrane helix</keyword>
<dbReference type="Gene3D" id="3.30.565.10">
    <property type="entry name" value="Histidine kinase-like ATPase, C-terminal domain"/>
    <property type="match status" value="1"/>
</dbReference>
<evidence type="ECO:0000256" key="4">
    <source>
        <dbReference type="PROSITE-ProRule" id="PRU00169"/>
    </source>
</evidence>
<dbReference type="InterPro" id="IPR005467">
    <property type="entry name" value="His_kinase_dom"/>
</dbReference>
<dbReference type="SUPFAM" id="SSF55874">
    <property type="entry name" value="ATPase domain of HSP90 chaperone/DNA topoisomerase II/histidine kinase"/>
    <property type="match status" value="1"/>
</dbReference>
<dbReference type="PANTHER" id="PTHR43065">
    <property type="entry name" value="SENSOR HISTIDINE KINASE"/>
    <property type="match status" value="1"/>
</dbReference>
<name>A0ABQ3G970_9BURK</name>
<evidence type="ECO:0000259" key="7">
    <source>
        <dbReference type="PROSITE" id="PS50109"/>
    </source>
</evidence>
<gene>
    <name evidence="9" type="ORF">GCM10007320_54200</name>
</gene>
<evidence type="ECO:0000313" key="9">
    <source>
        <dbReference type="EMBL" id="GHC98462.1"/>
    </source>
</evidence>
<keyword evidence="6" id="KW-0812">Transmembrane</keyword>
<evidence type="ECO:0000256" key="5">
    <source>
        <dbReference type="SAM" id="Coils"/>
    </source>
</evidence>
<evidence type="ECO:0000313" key="10">
    <source>
        <dbReference type="Proteomes" id="UP000626210"/>
    </source>
</evidence>
<dbReference type="EMBL" id="BMYK01000026">
    <property type="protein sequence ID" value="GHC98462.1"/>
    <property type="molecule type" value="Genomic_DNA"/>
</dbReference>
<keyword evidence="10" id="KW-1185">Reference proteome</keyword>
<feature type="domain" description="Response regulatory" evidence="8">
    <location>
        <begin position="603"/>
        <end position="713"/>
    </location>
</feature>
<evidence type="ECO:0000259" key="8">
    <source>
        <dbReference type="PROSITE" id="PS50110"/>
    </source>
</evidence>
<dbReference type="InterPro" id="IPR036097">
    <property type="entry name" value="HisK_dim/P_sf"/>
</dbReference>
<dbReference type="InterPro" id="IPR011006">
    <property type="entry name" value="CheY-like_superfamily"/>
</dbReference>
<dbReference type="CDD" id="cd00082">
    <property type="entry name" value="HisKA"/>
    <property type="match status" value="1"/>
</dbReference>
<dbReference type="SMART" id="SM00387">
    <property type="entry name" value="HATPase_c"/>
    <property type="match status" value="1"/>
</dbReference>
<dbReference type="SUPFAM" id="SSF47384">
    <property type="entry name" value="Homodimeric domain of signal transducing histidine kinase"/>
    <property type="match status" value="1"/>
</dbReference>
<dbReference type="Gene3D" id="3.40.50.2300">
    <property type="match status" value="1"/>
</dbReference>
<dbReference type="CDD" id="cd18774">
    <property type="entry name" value="PDC2_HK_sensor"/>
    <property type="match status" value="1"/>
</dbReference>
<feature type="domain" description="Histidine kinase" evidence="7">
    <location>
        <begin position="366"/>
        <end position="583"/>
    </location>
</feature>
<dbReference type="PANTHER" id="PTHR43065:SF42">
    <property type="entry name" value="TWO-COMPONENT SENSOR PPRA"/>
    <property type="match status" value="1"/>
</dbReference>
<dbReference type="Proteomes" id="UP000626210">
    <property type="component" value="Unassembled WGS sequence"/>
</dbReference>
<evidence type="ECO:0000256" key="1">
    <source>
        <dbReference type="ARBA" id="ARBA00000085"/>
    </source>
</evidence>
<dbReference type="SUPFAM" id="SSF52172">
    <property type="entry name" value="CheY-like"/>
    <property type="match status" value="1"/>
</dbReference>
<feature type="modified residue" description="4-aspartylphosphate" evidence="4">
    <location>
        <position position="653"/>
    </location>
</feature>
<evidence type="ECO:0000256" key="6">
    <source>
        <dbReference type="SAM" id="Phobius"/>
    </source>
</evidence>
<dbReference type="Gene3D" id="1.10.287.130">
    <property type="match status" value="1"/>
</dbReference>
<keyword evidence="6" id="KW-0472">Membrane</keyword>
<dbReference type="InterPro" id="IPR003661">
    <property type="entry name" value="HisK_dim/P_dom"/>
</dbReference>
<sequence>MLVLAVWVPAAVGFGVFATFLYNKEVELALDKVERLANWVSTATERHVDQRVLLARTLASSSALQEKSLSKFHDEAAAAVDASNWVTLYSGRRVFVETPRPFAAQPMLSDVGLPTPGDRPTVVFSTLGNGTPKPVVSVLVAVAHSARPGMNVAVSFEPQAIQSLLNDSTLPLGGVIAVLDSEQTVVARSRDPEKWVGRKATGATLDRARAGKVGFEDSVTLDGVHSFTFVGPANAFGWTVVVGTPKAALASTATRVTTQAVAASAVLLLVSLALALFGAQGISSVVRALQRSAAALATGSVPERLRTGVREVDEVSVALHDAGATIQSANHELEGRVESAVAKYQAAQEKLVAAQRHEAIGRLTGGIAHDFNNLLQTISSAHQLLSRHVTESQPRKLLLGAVRATSKASDLVKHLLTFGRAQALQPTTVHLGDVLLSTQDLTSKAVGENIELTANLQPGLPALFVDPVQFELALLNLVFNARDAIADRGRITISARQADASETAHLDGNLFVRLEVADTGVGIPDDVKARVFEPYFTTKPLGQGSGLGLAQVDGFARQSGGDIQLHTQPGSGTTVALFLPISTVAAGPGKEQAPAAVSRTPLRVLMVEDDVLLSSVLVPALEDGLHQVTLCRTADEAVERLRDGAPFDVLFTDVVMPGSMNGMDLVKWVREHYPHLPALVATGYAERLSEVPVQVLRKPFDLEELMDALQQSVMASGATAT</sequence>
<comment type="caution">
    <text evidence="9">The sequence shown here is derived from an EMBL/GenBank/DDBJ whole genome shotgun (WGS) entry which is preliminary data.</text>
</comment>
<evidence type="ECO:0000256" key="3">
    <source>
        <dbReference type="ARBA" id="ARBA00022553"/>
    </source>
</evidence>
<dbReference type="Pfam" id="PF00072">
    <property type="entry name" value="Response_reg"/>
    <property type="match status" value="1"/>
</dbReference>
<reference evidence="10" key="1">
    <citation type="journal article" date="2019" name="Int. J. Syst. Evol. Microbiol.">
        <title>The Global Catalogue of Microorganisms (GCM) 10K type strain sequencing project: providing services to taxonomists for standard genome sequencing and annotation.</title>
        <authorList>
            <consortium name="The Broad Institute Genomics Platform"/>
            <consortium name="The Broad Institute Genome Sequencing Center for Infectious Disease"/>
            <person name="Wu L."/>
            <person name="Ma J."/>
        </authorList>
    </citation>
    <scope>NUCLEOTIDE SEQUENCE [LARGE SCALE GENOMIC DNA]</scope>
    <source>
        <strain evidence="10">KCTC 23314</strain>
    </source>
</reference>
<dbReference type="EC" id="2.7.13.3" evidence="2"/>
<proteinExistence type="predicted"/>
<accession>A0ABQ3G970</accession>
<evidence type="ECO:0000256" key="2">
    <source>
        <dbReference type="ARBA" id="ARBA00012438"/>
    </source>
</evidence>
<dbReference type="InterPro" id="IPR003594">
    <property type="entry name" value="HATPase_dom"/>
</dbReference>
<keyword evidence="5" id="KW-0175">Coiled coil</keyword>
<organism evidence="9 10">
    <name type="scientific">Pseudorhodoferax aquiterrae</name>
    <dbReference type="NCBI Taxonomy" id="747304"/>
    <lineage>
        <taxon>Bacteria</taxon>
        <taxon>Pseudomonadati</taxon>
        <taxon>Pseudomonadota</taxon>
        <taxon>Betaproteobacteria</taxon>
        <taxon>Burkholderiales</taxon>
        <taxon>Comamonadaceae</taxon>
    </lineage>
</organism>
<protein>
    <recommendedName>
        <fullName evidence="2">histidine kinase</fullName>
        <ecNumber evidence="2">2.7.13.3</ecNumber>
    </recommendedName>
</protein>
<dbReference type="InterPro" id="IPR001789">
    <property type="entry name" value="Sig_transdc_resp-reg_receiver"/>
</dbReference>
<dbReference type="PROSITE" id="PS50109">
    <property type="entry name" value="HIS_KIN"/>
    <property type="match status" value="1"/>
</dbReference>
<dbReference type="PROSITE" id="PS50110">
    <property type="entry name" value="RESPONSE_REGULATORY"/>
    <property type="match status" value="1"/>
</dbReference>
<dbReference type="InterPro" id="IPR004358">
    <property type="entry name" value="Sig_transdc_His_kin-like_C"/>
</dbReference>
<feature type="coiled-coil region" evidence="5">
    <location>
        <begin position="330"/>
        <end position="357"/>
    </location>
</feature>
<dbReference type="SMART" id="SM00388">
    <property type="entry name" value="HisKA"/>
    <property type="match status" value="1"/>
</dbReference>